<proteinExistence type="inferred from homology"/>
<dbReference type="Pfam" id="PF03960">
    <property type="entry name" value="ArsC"/>
    <property type="match status" value="1"/>
</dbReference>
<dbReference type="PROSITE" id="PS51353">
    <property type="entry name" value="ARSC"/>
    <property type="match status" value="1"/>
</dbReference>
<dbReference type="Proteomes" id="UP000319627">
    <property type="component" value="Unassembled WGS sequence"/>
</dbReference>
<dbReference type="PANTHER" id="PTHR30041">
    <property type="entry name" value="ARSENATE REDUCTASE"/>
    <property type="match status" value="1"/>
</dbReference>
<gene>
    <name evidence="3" type="ORF">LX59_00343</name>
</gene>
<comment type="caution">
    <text evidence="3">The sequence shown here is derived from an EMBL/GenBank/DDBJ whole genome shotgun (WGS) entry which is preliminary data.</text>
</comment>
<dbReference type="PANTHER" id="PTHR30041:SF8">
    <property type="entry name" value="PROTEIN YFFB"/>
    <property type="match status" value="1"/>
</dbReference>
<dbReference type="NCBIfam" id="TIGR01616">
    <property type="entry name" value="nitro_assoc"/>
    <property type="match status" value="1"/>
</dbReference>
<dbReference type="AlphaFoldDB" id="A0A562J2J5"/>
<accession>A0A562J2J5</accession>
<name>A0A562J2J5_9GAMM</name>
<reference evidence="3 4" key="1">
    <citation type="submission" date="2019-07" db="EMBL/GenBank/DDBJ databases">
        <title>Genomic Encyclopedia of Type Strains, Phase I: the one thousand microbial genomes (KMG-I) project.</title>
        <authorList>
            <person name="Kyrpides N."/>
        </authorList>
    </citation>
    <scope>NUCLEOTIDE SEQUENCE [LARGE SCALE GENOMIC DNA]</scope>
    <source>
        <strain evidence="3 4">DSM 375</strain>
    </source>
</reference>
<dbReference type="SUPFAM" id="SSF52833">
    <property type="entry name" value="Thioredoxin-like"/>
    <property type="match status" value="1"/>
</dbReference>
<evidence type="ECO:0000313" key="3">
    <source>
        <dbReference type="EMBL" id="TWH77426.1"/>
    </source>
</evidence>
<dbReference type="InterPro" id="IPR036249">
    <property type="entry name" value="Thioredoxin-like_sf"/>
</dbReference>
<dbReference type="OrthoDB" id="5432555at2"/>
<evidence type="ECO:0000313" key="4">
    <source>
        <dbReference type="Proteomes" id="UP000319627"/>
    </source>
</evidence>
<keyword evidence="4" id="KW-1185">Reference proteome</keyword>
<comment type="similarity">
    <text evidence="1 2">Belongs to the ArsC family.</text>
</comment>
<organism evidence="3 4">
    <name type="scientific">Azomonas agilis</name>
    <dbReference type="NCBI Taxonomy" id="116849"/>
    <lineage>
        <taxon>Bacteria</taxon>
        <taxon>Pseudomonadati</taxon>
        <taxon>Pseudomonadota</taxon>
        <taxon>Gammaproteobacteria</taxon>
        <taxon>Pseudomonadales</taxon>
        <taxon>Pseudomonadaceae</taxon>
        <taxon>Azomonas</taxon>
    </lineage>
</organism>
<dbReference type="Gene3D" id="3.40.30.10">
    <property type="entry name" value="Glutaredoxin"/>
    <property type="match status" value="1"/>
</dbReference>
<dbReference type="InterPro" id="IPR006503">
    <property type="entry name" value="Nase-assoc"/>
</dbReference>
<dbReference type="RefSeq" id="WP_144570092.1">
    <property type="nucleotide sequence ID" value="NZ_VLKG01000001.1"/>
</dbReference>
<protein>
    <submittedName>
        <fullName evidence="3">Nitrogenase-associated protein</fullName>
    </submittedName>
</protein>
<evidence type="ECO:0000256" key="1">
    <source>
        <dbReference type="ARBA" id="ARBA00007198"/>
    </source>
</evidence>
<dbReference type="EMBL" id="VLKG01000001">
    <property type="protein sequence ID" value="TWH77426.1"/>
    <property type="molecule type" value="Genomic_DNA"/>
</dbReference>
<sequence>MSCIVFYEKPGCATNRLQKQLLRATGLELDVRDLLNEHWTEEMLRPFFADKPVAEWFNQSAPAIKYGELDPHSLTAEQALTLMIKNPALIRRPLIRYGTHFMAGFDLATLSRELPCKGRFTPPDTAALTPINGCAVGERTHQGCKPTPGCH</sequence>
<evidence type="ECO:0000256" key="2">
    <source>
        <dbReference type="PROSITE-ProRule" id="PRU01282"/>
    </source>
</evidence>
<dbReference type="InterPro" id="IPR006660">
    <property type="entry name" value="Arsenate_reductase-like"/>
</dbReference>